<comment type="catalytic activity">
    <reaction evidence="18">
        <text>pentanoyl-CoA + H2O = pentanoate + CoA + H(+)</text>
        <dbReference type="Rhea" id="RHEA:55052"/>
        <dbReference type="ChEBI" id="CHEBI:15377"/>
        <dbReference type="ChEBI" id="CHEBI:15378"/>
        <dbReference type="ChEBI" id="CHEBI:31011"/>
        <dbReference type="ChEBI" id="CHEBI:57287"/>
        <dbReference type="ChEBI" id="CHEBI:57389"/>
    </reaction>
    <physiologicalReaction direction="left-to-right" evidence="18">
        <dbReference type="Rhea" id="RHEA:55053"/>
    </physiologicalReaction>
</comment>
<evidence type="ECO:0000256" key="25">
    <source>
        <dbReference type="ARBA" id="ARBA00052191"/>
    </source>
</evidence>
<evidence type="ECO:0000256" key="15">
    <source>
        <dbReference type="ARBA" id="ARBA00050629"/>
    </source>
</evidence>
<evidence type="ECO:0000313" key="32">
    <source>
        <dbReference type="EMBL" id="TCL04116.1"/>
    </source>
</evidence>
<dbReference type="NCBIfam" id="TIGR00189">
    <property type="entry name" value="tesB"/>
    <property type="match status" value="1"/>
</dbReference>
<comment type="catalytic activity">
    <reaction evidence="16">
        <text>3-hydroxydodecanoyl-CoA + H2O = 3-hydroxydodecanoate + CoA + H(+)</text>
        <dbReference type="Rhea" id="RHEA:65232"/>
        <dbReference type="ChEBI" id="CHEBI:15377"/>
        <dbReference type="ChEBI" id="CHEBI:15378"/>
        <dbReference type="ChEBI" id="CHEBI:57287"/>
        <dbReference type="ChEBI" id="CHEBI:76616"/>
        <dbReference type="ChEBI" id="CHEBI:156383"/>
    </reaction>
    <physiologicalReaction direction="left-to-right" evidence="16">
        <dbReference type="Rhea" id="RHEA:65233"/>
    </physiologicalReaction>
</comment>
<evidence type="ECO:0000256" key="19">
    <source>
        <dbReference type="ARBA" id="ARBA00050889"/>
    </source>
</evidence>
<sequence>MSHTLDQLLALMTLEKIEEGRFLGQSEDLGLKRVFGGQVVGQALFAARQTAPDGRILHSCHCYFLRPGDSNEPIMYQVTNLRDGNNFSARRVDAIQRGQTLFSMTASFQYPEEGFEHQDTMPQVASPEGLTSEREIMGRLGGNLPPLLRERLSGEQPFEVRPVIFHNPAKGRPEKPQRYIWLRANGAMPADIHSHQYLLGYISDFNFLPTALQPHGVGFLEPGMNIATIDHSIWFHRPFNLEDWLLYAIQSPSASGARGYVRGQFYSRDGRLIASATQEGVMRRTNEPG</sequence>
<evidence type="ECO:0000256" key="26">
    <source>
        <dbReference type="ARBA" id="ARBA00052691"/>
    </source>
</evidence>
<comment type="catalytic activity">
    <reaction evidence="10">
        <text>dodecanoyl-CoA + H2O = dodecanoate + CoA + H(+)</text>
        <dbReference type="Rhea" id="RHEA:30135"/>
        <dbReference type="ChEBI" id="CHEBI:15377"/>
        <dbReference type="ChEBI" id="CHEBI:15378"/>
        <dbReference type="ChEBI" id="CHEBI:18262"/>
        <dbReference type="ChEBI" id="CHEBI:57287"/>
        <dbReference type="ChEBI" id="CHEBI:57375"/>
    </reaction>
    <physiologicalReaction direction="left-to-right" evidence="10">
        <dbReference type="Rhea" id="RHEA:30136"/>
    </physiologicalReaction>
</comment>
<dbReference type="GO" id="GO:0005829">
    <property type="term" value="C:cytosol"/>
    <property type="evidence" value="ECO:0007669"/>
    <property type="project" value="TreeGrafter"/>
</dbReference>
<evidence type="ECO:0000256" key="13">
    <source>
        <dbReference type="ARBA" id="ARBA00050380"/>
    </source>
</evidence>
<evidence type="ECO:0000259" key="30">
    <source>
        <dbReference type="Pfam" id="PF02551"/>
    </source>
</evidence>
<dbReference type="PANTHER" id="PTHR11066:SF34">
    <property type="entry name" value="ACYL-COENZYME A THIOESTERASE 8"/>
    <property type="match status" value="1"/>
</dbReference>
<comment type="catalytic activity">
    <reaction evidence="12">
        <text>hexanoyl-CoA + H2O = hexanoate + CoA + H(+)</text>
        <dbReference type="Rhea" id="RHEA:40115"/>
        <dbReference type="ChEBI" id="CHEBI:15377"/>
        <dbReference type="ChEBI" id="CHEBI:15378"/>
        <dbReference type="ChEBI" id="CHEBI:17120"/>
        <dbReference type="ChEBI" id="CHEBI:57287"/>
        <dbReference type="ChEBI" id="CHEBI:62620"/>
    </reaction>
    <physiologicalReaction direction="left-to-right" evidence="12">
        <dbReference type="Rhea" id="RHEA:40116"/>
    </physiologicalReaction>
</comment>
<dbReference type="Proteomes" id="UP000294555">
    <property type="component" value="Unassembled WGS sequence"/>
</dbReference>
<dbReference type="InterPro" id="IPR003703">
    <property type="entry name" value="Acyl_CoA_thio"/>
</dbReference>
<comment type="catalytic activity">
    <reaction evidence="11">
        <text>tetradecanoyl-CoA + H2O = tetradecanoate + CoA + H(+)</text>
        <dbReference type="Rhea" id="RHEA:40119"/>
        <dbReference type="ChEBI" id="CHEBI:15377"/>
        <dbReference type="ChEBI" id="CHEBI:15378"/>
        <dbReference type="ChEBI" id="CHEBI:30807"/>
        <dbReference type="ChEBI" id="CHEBI:57287"/>
        <dbReference type="ChEBI" id="CHEBI:57385"/>
    </reaction>
    <physiologicalReaction direction="left-to-right" evidence="11">
        <dbReference type="Rhea" id="RHEA:40120"/>
    </physiologicalReaction>
</comment>
<comment type="similarity">
    <text evidence="2">Belongs to the C/M/P thioester hydrolase family.</text>
</comment>
<dbReference type="PANTHER" id="PTHR11066">
    <property type="entry name" value="ACYL-COA THIOESTERASE"/>
    <property type="match status" value="1"/>
</dbReference>
<feature type="domain" description="Acyl-CoA thioesterase-like N-terminal HotDog" evidence="31">
    <location>
        <begin position="33"/>
        <end position="109"/>
    </location>
</feature>
<comment type="catalytic activity">
    <reaction evidence="23">
        <text>(3R)-3-hydroxybutanoyl-CoA + H2O = (R)-3-hydroxybutanoate + CoA + H(+)</text>
        <dbReference type="Rhea" id="RHEA:65204"/>
        <dbReference type="ChEBI" id="CHEBI:10983"/>
        <dbReference type="ChEBI" id="CHEBI:15377"/>
        <dbReference type="ChEBI" id="CHEBI:15378"/>
        <dbReference type="ChEBI" id="CHEBI:57287"/>
        <dbReference type="ChEBI" id="CHEBI:57315"/>
    </reaction>
    <physiologicalReaction direction="left-to-right" evidence="23">
        <dbReference type="Rhea" id="RHEA:65205"/>
    </physiologicalReaction>
</comment>
<accession>A0A4R1NHB0</accession>
<comment type="function">
    <text evidence="27">Thioesterase that has relatively broad substrate specificity, hydrolyzing primarily medium- and long-chain acyl-CoA substrates to free fatty acids and CoA. Functions in the thioesterase-dependent pathway of beta-oxidation of oleate and conjugated linoleate ((9Z,11E)-octadecadienoate or CLA), which provides all energy and carbon precursors required for the growth of E.coli. Thus, supports growth on oleate or conjugated linoleate as the sole source of carbon by hydrolyzing 3,5-tetradecadienoyl-CoA, the terminal metabolite of oleate beta-oxidation via the alternative thioesterase-dependent pathway, and 3,5-dodecadienoyl-CoA, the end product of CLA beta-oxidation, respectively. Seems to be involved in 3-hydroxyalkanoate production in E.coli.</text>
</comment>
<comment type="caution">
    <text evidence="32">The sequence shown here is derived from an EMBL/GenBank/DDBJ whole genome shotgun (WGS) entry which is preliminary data.</text>
</comment>
<comment type="subunit">
    <text evidence="3">Homotetramer.</text>
</comment>
<keyword evidence="5" id="KW-0443">Lipid metabolism</keyword>
<dbReference type="SUPFAM" id="SSF54637">
    <property type="entry name" value="Thioesterase/thiol ester dehydrase-isomerase"/>
    <property type="match status" value="2"/>
</dbReference>
<evidence type="ECO:0000256" key="27">
    <source>
        <dbReference type="ARBA" id="ARBA00055321"/>
    </source>
</evidence>
<evidence type="ECO:0000256" key="9">
    <source>
        <dbReference type="ARBA" id="ARBA00047969"/>
    </source>
</evidence>
<dbReference type="GO" id="GO:0047617">
    <property type="term" value="F:fatty acyl-CoA hydrolase activity"/>
    <property type="evidence" value="ECO:0007669"/>
    <property type="project" value="UniProtKB-EC"/>
</dbReference>
<comment type="catalytic activity">
    <reaction evidence="19">
        <text>(3Z,5E)-dodecadienoyl-CoA + H2O = (3Z,5E)-dodecadienoate + CoA + H(+)</text>
        <dbReference type="Rhea" id="RHEA:65172"/>
        <dbReference type="ChEBI" id="CHEBI:15377"/>
        <dbReference type="ChEBI" id="CHEBI:15378"/>
        <dbReference type="ChEBI" id="CHEBI:57287"/>
        <dbReference type="ChEBI" id="CHEBI:156333"/>
        <dbReference type="ChEBI" id="CHEBI:156334"/>
    </reaction>
    <physiologicalReaction direction="left-to-right" evidence="19">
        <dbReference type="Rhea" id="RHEA:65173"/>
    </physiologicalReaction>
</comment>
<proteinExistence type="inferred from homology"/>
<organism evidence="32 33">
    <name type="scientific">Sodalis ligni</name>
    <dbReference type="NCBI Taxonomy" id="2697027"/>
    <lineage>
        <taxon>Bacteria</taxon>
        <taxon>Pseudomonadati</taxon>
        <taxon>Pseudomonadota</taxon>
        <taxon>Gammaproteobacteria</taxon>
        <taxon>Enterobacterales</taxon>
        <taxon>Bruguierivoracaceae</taxon>
        <taxon>Sodalis</taxon>
    </lineage>
</organism>
<protein>
    <recommendedName>
        <fullName evidence="28">Acyl-CoA thioesterase 2</fullName>
        <ecNumber evidence="7">3.1.2.20</ecNumber>
    </recommendedName>
    <alternativeName>
        <fullName evidence="29">Thioesterase II</fullName>
    </alternativeName>
</protein>
<evidence type="ECO:0000256" key="29">
    <source>
        <dbReference type="ARBA" id="ARBA00079653"/>
    </source>
</evidence>
<comment type="catalytic activity">
    <reaction evidence="25">
        <text>(3S)-3-hydroxybutanoyl-CoA + H2O = (S)-3-hydroxybutanoate + CoA + H(+)</text>
        <dbReference type="Rhea" id="RHEA:65208"/>
        <dbReference type="ChEBI" id="CHEBI:11047"/>
        <dbReference type="ChEBI" id="CHEBI:15377"/>
        <dbReference type="ChEBI" id="CHEBI:15378"/>
        <dbReference type="ChEBI" id="CHEBI:57287"/>
        <dbReference type="ChEBI" id="CHEBI:57316"/>
    </reaction>
    <physiologicalReaction direction="left-to-right" evidence="25">
        <dbReference type="Rhea" id="RHEA:65209"/>
    </physiologicalReaction>
</comment>
<evidence type="ECO:0000256" key="14">
    <source>
        <dbReference type="ARBA" id="ARBA00050558"/>
    </source>
</evidence>
<comment type="catalytic activity">
    <reaction evidence="24">
        <text>(3R)-3-hydroxypentanoyl-CoA + H2O = (3R)-3-hydroxypentanoate + CoA + H(+)</text>
        <dbReference type="Rhea" id="RHEA:55084"/>
        <dbReference type="ChEBI" id="CHEBI:15377"/>
        <dbReference type="ChEBI" id="CHEBI:15378"/>
        <dbReference type="ChEBI" id="CHEBI:57287"/>
        <dbReference type="ChEBI" id="CHEBI:138587"/>
        <dbReference type="ChEBI" id="CHEBI:138588"/>
    </reaction>
    <physiologicalReaction direction="left-to-right" evidence="24">
        <dbReference type="Rhea" id="RHEA:55085"/>
    </physiologicalReaction>
</comment>
<comment type="catalytic activity">
    <reaction evidence="8">
        <text>octanoyl-CoA + H2O = octanoate + CoA + H(+)</text>
        <dbReference type="Rhea" id="RHEA:30143"/>
        <dbReference type="ChEBI" id="CHEBI:15377"/>
        <dbReference type="ChEBI" id="CHEBI:15378"/>
        <dbReference type="ChEBI" id="CHEBI:25646"/>
        <dbReference type="ChEBI" id="CHEBI:57287"/>
        <dbReference type="ChEBI" id="CHEBI:57386"/>
    </reaction>
    <physiologicalReaction direction="left-to-right" evidence="8">
        <dbReference type="Rhea" id="RHEA:30144"/>
    </physiologicalReaction>
</comment>
<evidence type="ECO:0000256" key="7">
    <source>
        <dbReference type="ARBA" id="ARBA00038894"/>
    </source>
</evidence>
<dbReference type="InterPro" id="IPR042171">
    <property type="entry name" value="Acyl-CoA_hotdog"/>
</dbReference>
<dbReference type="EC" id="3.1.2.20" evidence="7"/>
<evidence type="ECO:0000256" key="12">
    <source>
        <dbReference type="ARBA" id="ARBA00050199"/>
    </source>
</evidence>
<evidence type="ECO:0000256" key="22">
    <source>
        <dbReference type="ARBA" id="ARBA00051478"/>
    </source>
</evidence>
<dbReference type="AlphaFoldDB" id="A0A4R1NHB0"/>
<evidence type="ECO:0000256" key="5">
    <source>
        <dbReference type="ARBA" id="ARBA00023098"/>
    </source>
</evidence>
<dbReference type="InterPro" id="IPR049449">
    <property type="entry name" value="TesB_ACOT8-like_N"/>
</dbReference>
<dbReference type="FunFam" id="2.40.160.210:FF:000001">
    <property type="entry name" value="Acyl-CoA thioesterase II"/>
    <property type="match status" value="1"/>
</dbReference>
<dbReference type="GO" id="GO:0009062">
    <property type="term" value="P:fatty acid catabolic process"/>
    <property type="evidence" value="ECO:0007669"/>
    <property type="project" value="TreeGrafter"/>
</dbReference>
<dbReference type="OrthoDB" id="9781019at2"/>
<comment type="catalytic activity">
    <reaction evidence="9">
        <text>decanoyl-CoA + H2O = decanoate + CoA + H(+)</text>
        <dbReference type="Rhea" id="RHEA:40059"/>
        <dbReference type="ChEBI" id="CHEBI:15377"/>
        <dbReference type="ChEBI" id="CHEBI:15378"/>
        <dbReference type="ChEBI" id="CHEBI:27689"/>
        <dbReference type="ChEBI" id="CHEBI:57287"/>
        <dbReference type="ChEBI" id="CHEBI:61430"/>
    </reaction>
    <physiologicalReaction direction="left-to-right" evidence="9">
        <dbReference type="Rhea" id="RHEA:40060"/>
    </physiologicalReaction>
</comment>
<evidence type="ECO:0000256" key="4">
    <source>
        <dbReference type="ARBA" id="ARBA00022801"/>
    </source>
</evidence>
<comment type="catalytic activity">
    <reaction evidence="20">
        <text>a fatty acyl-CoA + H2O = a fatty acid + CoA + H(+)</text>
        <dbReference type="Rhea" id="RHEA:16781"/>
        <dbReference type="ChEBI" id="CHEBI:15377"/>
        <dbReference type="ChEBI" id="CHEBI:15378"/>
        <dbReference type="ChEBI" id="CHEBI:28868"/>
        <dbReference type="ChEBI" id="CHEBI:57287"/>
        <dbReference type="ChEBI" id="CHEBI:77636"/>
        <dbReference type="EC" id="3.1.2.20"/>
    </reaction>
    <physiologicalReaction direction="left-to-right" evidence="20">
        <dbReference type="Rhea" id="RHEA:16782"/>
    </physiologicalReaction>
</comment>
<comment type="catalytic activity">
    <reaction evidence="13">
        <text>4-methylpentanoyl-CoA + H2O = 4-methylpentanoate + CoA + H(+)</text>
        <dbReference type="Rhea" id="RHEA:55064"/>
        <dbReference type="ChEBI" id="CHEBI:15377"/>
        <dbReference type="ChEBI" id="CHEBI:15378"/>
        <dbReference type="ChEBI" id="CHEBI:57287"/>
        <dbReference type="ChEBI" id="CHEBI:74904"/>
        <dbReference type="ChEBI" id="CHEBI:131445"/>
    </reaction>
    <physiologicalReaction direction="left-to-right" evidence="13">
        <dbReference type="Rhea" id="RHEA:55065"/>
    </physiologicalReaction>
</comment>
<evidence type="ECO:0000256" key="8">
    <source>
        <dbReference type="ARBA" id="ARBA00047588"/>
    </source>
</evidence>
<evidence type="ECO:0000256" key="17">
    <source>
        <dbReference type="ARBA" id="ARBA00050803"/>
    </source>
</evidence>
<comment type="catalytic activity">
    <reaction evidence="22">
        <text>octadecanoyl-CoA + H2O = octadecanoate + CoA + H(+)</text>
        <dbReference type="Rhea" id="RHEA:30139"/>
        <dbReference type="ChEBI" id="CHEBI:15377"/>
        <dbReference type="ChEBI" id="CHEBI:15378"/>
        <dbReference type="ChEBI" id="CHEBI:25629"/>
        <dbReference type="ChEBI" id="CHEBI:57287"/>
        <dbReference type="ChEBI" id="CHEBI:57394"/>
    </reaction>
    <physiologicalReaction direction="left-to-right" evidence="22">
        <dbReference type="Rhea" id="RHEA:30140"/>
    </physiologicalReaction>
</comment>
<comment type="catalytic activity">
    <reaction evidence="6">
        <text>(9Z)-octadecenoyl-CoA + H2O = (9Z)-octadecenoate + CoA + H(+)</text>
        <dbReference type="Rhea" id="RHEA:40139"/>
        <dbReference type="ChEBI" id="CHEBI:15377"/>
        <dbReference type="ChEBI" id="CHEBI:15378"/>
        <dbReference type="ChEBI" id="CHEBI:30823"/>
        <dbReference type="ChEBI" id="CHEBI:57287"/>
        <dbReference type="ChEBI" id="CHEBI:57387"/>
    </reaction>
    <physiologicalReaction direction="left-to-right" evidence="6">
        <dbReference type="Rhea" id="RHEA:40140"/>
    </physiologicalReaction>
</comment>
<dbReference type="InterPro" id="IPR029069">
    <property type="entry name" value="HotDog_dom_sf"/>
</dbReference>
<dbReference type="InterPro" id="IPR025652">
    <property type="entry name" value="TesB_C"/>
</dbReference>
<evidence type="ECO:0000256" key="24">
    <source>
        <dbReference type="ARBA" id="ARBA00051978"/>
    </source>
</evidence>
<dbReference type="Pfam" id="PF02551">
    <property type="entry name" value="Acyl_CoA_thio"/>
    <property type="match status" value="1"/>
</dbReference>
<dbReference type="CDD" id="cd03445">
    <property type="entry name" value="Thioesterase_II_repeat2"/>
    <property type="match status" value="1"/>
</dbReference>
<reference evidence="32 33" key="1">
    <citation type="submission" date="2019-02" db="EMBL/GenBank/DDBJ databases">
        <title>Investigation of anaerobic lignin degradation for improved lignocellulosic biofuels.</title>
        <authorList>
            <person name="Deangelis K."/>
        </authorList>
    </citation>
    <scope>NUCLEOTIDE SEQUENCE [LARGE SCALE GENOMIC DNA]</scope>
    <source>
        <strain evidence="32 33">159R</strain>
    </source>
</reference>
<gene>
    <name evidence="32" type="ORF">EZJ58_2225</name>
</gene>
<comment type="catalytic activity">
    <reaction evidence="14">
        <text>(3E,5Z)-tetradecadienoyl-CoA + H2O = (3E,5Z)-tetradecadienoate + CoA + H(+)</text>
        <dbReference type="Rhea" id="RHEA:55044"/>
        <dbReference type="ChEBI" id="CHEBI:15377"/>
        <dbReference type="ChEBI" id="CHEBI:15378"/>
        <dbReference type="ChEBI" id="CHEBI:57287"/>
        <dbReference type="ChEBI" id="CHEBI:71586"/>
        <dbReference type="ChEBI" id="CHEBI:71590"/>
    </reaction>
    <physiologicalReaction direction="left-to-right" evidence="14">
        <dbReference type="Rhea" id="RHEA:55045"/>
    </physiologicalReaction>
</comment>
<evidence type="ECO:0000256" key="3">
    <source>
        <dbReference type="ARBA" id="ARBA00011881"/>
    </source>
</evidence>
<dbReference type="EMBL" id="SJOI01000001">
    <property type="protein sequence ID" value="TCL04116.1"/>
    <property type="molecule type" value="Genomic_DNA"/>
</dbReference>
<comment type="catalytic activity">
    <reaction evidence="1">
        <text>butanoyl-CoA + H2O = butanoate + CoA + H(+)</text>
        <dbReference type="Rhea" id="RHEA:40111"/>
        <dbReference type="ChEBI" id="CHEBI:15377"/>
        <dbReference type="ChEBI" id="CHEBI:15378"/>
        <dbReference type="ChEBI" id="CHEBI:17968"/>
        <dbReference type="ChEBI" id="CHEBI:57287"/>
        <dbReference type="ChEBI" id="CHEBI:57371"/>
    </reaction>
    <physiologicalReaction direction="left-to-right" evidence="1">
        <dbReference type="Rhea" id="RHEA:40112"/>
    </physiologicalReaction>
</comment>
<evidence type="ECO:0000256" key="1">
    <source>
        <dbReference type="ARBA" id="ARBA00000295"/>
    </source>
</evidence>
<evidence type="ECO:0000256" key="16">
    <source>
        <dbReference type="ARBA" id="ARBA00050660"/>
    </source>
</evidence>
<evidence type="ECO:0000256" key="20">
    <source>
        <dbReference type="ARBA" id="ARBA00050943"/>
    </source>
</evidence>
<evidence type="ECO:0000313" key="33">
    <source>
        <dbReference type="Proteomes" id="UP000294555"/>
    </source>
</evidence>
<dbReference type="Pfam" id="PF13622">
    <property type="entry name" value="4HBT_3"/>
    <property type="match status" value="1"/>
</dbReference>
<comment type="catalytic activity">
    <reaction evidence="15">
        <text>(2E)-dodecenoyl-CoA + H2O = (2E)-dodecenoate + CoA + H(+)</text>
        <dbReference type="Rhea" id="RHEA:65212"/>
        <dbReference type="ChEBI" id="CHEBI:15377"/>
        <dbReference type="ChEBI" id="CHEBI:15378"/>
        <dbReference type="ChEBI" id="CHEBI:57287"/>
        <dbReference type="ChEBI" id="CHEBI:57330"/>
        <dbReference type="ChEBI" id="CHEBI:84274"/>
    </reaction>
    <physiologicalReaction direction="left-to-right" evidence="15">
        <dbReference type="Rhea" id="RHEA:65213"/>
    </physiologicalReaction>
</comment>
<evidence type="ECO:0000256" key="11">
    <source>
        <dbReference type="ARBA" id="ARBA00048180"/>
    </source>
</evidence>
<feature type="domain" description="Acyl-CoA thioesterase 2 C-terminal" evidence="30">
    <location>
        <begin position="150"/>
        <end position="281"/>
    </location>
</feature>
<evidence type="ECO:0000256" key="10">
    <source>
        <dbReference type="ARBA" id="ARBA00048074"/>
    </source>
</evidence>
<dbReference type="RefSeq" id="WP_132922921.1">
    <property type="nucleotide sequence ID" value="NZ_SJOI01000001.1"/>
</dbReference>
<comment type="catalytic activity">
    <reaction evidence="26">
        <text>hexadecanoyl-CoA + H2O = hexadecanoate + CoA + H(+)</text>
        <dbReference type="Rhea" id="RHEA:16645"/>
        <dbReference type="ChEBI" id="CHEBI:7896"/>
        <dbReference type="ChEBI" id="CHEBI:15377"/>
        <dbReference type="ChEBI" id="CHEBI:15378"/>
        <dbReference type="ChEBI" id="CHEBI:57287"/>
        <dbReference type="ChEBI" id="CHEBI:57379"/>
    </reaction>
    <physiologicalReaction direction="left-to-right" evidence="26">
        <dbReference type="Rhea" id="RHEA:16646"/>
    </physiologicalReaction>
</comment>
<evidence type="ECO:0000256" key="18">
    <source>
        <dbReference type="ARBA" id="ARBA00050810"/>
    </source>
</evidence>
<dbReference type="GO" id="GO:0006637">
    <property type="term" value="P:acyl-CoA metabolic process"/>
    <property type="evidence" value="ECO:0007669"/>
    <property type="project" value="InterPro"/>
</dbReference>
<keyword evidence="33" id="KW-1185">Reference proteome</keyword>
<evidence type="ECO:0000256" key="23">
    <source>
        <dbReference type="ARBA" id="ARBA00051737"/>
    </source>
</evidence>
<evidence type="ECO:0000256" key="28">
    <source>
        <dbReference type="ARBA" id="ARBA00071120"/>
    </source>
</evidence>
<dbReference type="Gene3D" id="2.40.160.210">
    <property type="entry name" value="Acyl-CoA thioesterase, double hotdog domain"/>
    <property type="match status" value="1"/>
</dbReference>
<evidence type="ECO:0000256" key="21">
    <source>
        <dbReference type="ARBA" id="ARBA00051093"/>
    </source>
</evidence>
<dbReference type="CDD" id="cd03444">
    <property type="entry name" value="Thioesterase_II_repeat1"/>
    <property type="match status" value="1"/>
</dbReference>
<evidence type="ECO:0000259" key="31">
    <source>
        <dbReference type="Pfam" id="PF13622"/>
    </source>
</evidence>
<evidence type="ECO:0000256" key="6">
    <source>
        <dbReference type="ARBA" id="ARBA00037002"/>
    </source>
</evidence>
<name>A0A4R1NHB0_9GAMM</name>
<comment type="catalytic activity">
    <reaction evidence="21">
        <text>3-oxododecanoyl-CoA + H2O = 3-oxododecanoate + CoA + H(+)</text>
        <dbReference type="Rhea" id="RHEA:65216"/>
        <dbReference type="ChEBI" id="CHEBI:15377"/>
        <dbReference type="ChEBI" id="CHEBI:15378"/>
        <dbReference type="ChEBI" id="CHEBI:29743"/>
        <dbReference type="ChEBI" id="CHEBI:57287"/>
        <dbReference type="ChEBI" id="CHEBI:62615"/>
    </reaction>
    <physiologicalReaction direction="left-to-right" evidence="21">
        <dbReference type="Rhea" id="RHEA:65217"/>
    </physiologicalReaction>
</comment>
<keyword evidence="4" id="KW-0378">Hydrolase</keyword>
<comment type="catalytic activity">
    <reaction evidence="17">
        <text>(3S)-3-hydroxypentanoyl-CoA + H2O = (3S)-3-hydroxypentanoate + CoA + H(+)</text>
        <dbReference type="Rhea" id="RHEA:55096"/>
        <dbReference type="ChEBI" id="CHEBI:15377"/>
        <dbReference type="ChEBI" id="CHEBI:15378"/>
        <dbReference type="ChEBI" id="CHEBI:57287"/>
        <dbReference type="ChEBI" id="CHEBI:138607"/>
        <dbReference type="ChEBI" id="CHEBI:138608"/>
    </reaction>
    <physiologicalReaction direction="left-to-right" evidence="17">
        <dbReference type="Rhea" id="RHEA:55097"/>
    </physiologicalReaction>
</comment>
<evidence type="ECO:0000256" key="2">
    <source>
        <dbReference type="ARBA" id="ARBA00006538"/>
    </source>
</evidence>